<accession>A0A328FFR6</accession>
<dbReference type="Gene3D" id="3.30.565.60">
    <property type="match status" value="1"/>
</dbReference>
<dbReference type="RefSeq" id="WP_111953518.1">
    <property type="nucleotide sequence ID" value="NZ_CP036313.1"/>
</dbReference>
<reference evidence="3 4" key="1">
    <citation type="submission" date="2018-06" db="EMBL/GenBank/DDBJ databases">
        <title>Complete Genome Sequence of Desulfobacter hydrogenophilus (DSM3380).</title>
        <authorList>
            <person name="Marietou A."/>
            <person name="Schreiber L."/>
            <person name="Marshall I."/>
            <person name="Jorgensen B."/>
        </authorList>
    </citation>
    <scope>NUCLEOTIDE SEQUENCE [LARGE SCALE GENOMIC DNA]</scope>
    <source>
        <strain evidence="3 4">DSM 3380</strain>
    </source>
</reference>
<proteinExistence type="predicted"/>
<dbReference type="Pfam" id="PF04326">
    <property type="entry name" value="SLFN_AlbA_2"/>
    <property type="match status" value="1"/>
</dbReference>
<feature type="domain" description="Schlafen AlbA-2" evidence="1">
    <location>
        <begin position="14"/>
        <end position="128"/>
    </location>
</feature>
<dbReference type="Proteomes" id="UP000293902">
    <property type="component" value="Chromosome"/>
</dbReference>
<dbReference type="EMBL" id="CP036313">
    <property type="protein sequence ID" value="QBH12206.1"/>
    <property type="molecule type" value="Genomic_DNA"/>
</dbReference>
<dbReference type="Pfam" id="PF13749">
    <property type="entry name" value="HATPase_c_4"/>
    <property type="match status" value="1"/>
</dbReference>
<dbReference type="PANTHER" id="PTHR30595">
    <property type="entry name" value="GLPR-RELATED TRANSCRIPTIONAL REPRESSOR"/>
    <property type="match status" value="1"/>
</dbReference>
<evidence type="ECO:0000313" key="2">
    <source>
        <dbReference type="EMBL" id="QBH12206.1"/>
    </source>
</evidence>
<dbReference type="InterPro" id="IPR038461">
    <property type="entry name" value="Schlafen_AlbA_2_dom_sf"/>
</dbReference>
<name>A0A328FFR6_9BACT</name>
<evidence type="ECO:0000259" key="1">
    <source>
        <dbReference type="Pfam" id="PF04326"/>
    </source>
</evidence>
<dbReference type="Gene3D" id="3.30.950.30">
    <property type="entry name" value="Schlafen, AAA domain"/>
    <property type="match status" value="1"/>
</dbReference>
<organism evidence="3 4">
    <name type="scientific">Desulfobacter hydrogenophilus</name>
    <dbReference type="NCBI Taxonomy" id="2291"/>
    <lineage>
        <taxon>Bacteria</taxon>
        <taxon>Pseudomonadati</taxon>
        <taxon>Thermodesulfobacteriota</taxon>
        <taxon>Desulfobacteria</taxon>
        <taxon>Desulfobacterales</taxon>
        <taxon>Desulfobacteraceae</taxon>
        <taxon>Desulfobacter</taxon>
    </lineage>
</organism>
<evidence type="ECO:0000313" key="4">
    <source>
        <dbReference type="Proteomes" id="UP000248798"/>
    </source>
</evidence>
<dbReference type="PANTHER" id="PTHR30595:SF6">
    <property type="entry name" value="SCHLAFEN ALBA-2 DOMAIN-CONTAINING PROTEIN"/>
    <property type="match status" value="1"/>
</dbReference>
<keyword evidence="5" id="KW-1185">Reference proteome</keyword>
<reference evidence="2 5" key="2">
    <citation type="submission" date="2019-02" db="EMBL/GenBank/DDBJ databases">
        <title>Complete genome sequence of Desulfobacter hydrogenophilus AcRS1.</title>
        <authorList>
            <person name="Marietou A."/>
            <person name="Lund M.B."/>
            <person name="Marshall I.P.G."/>
            <person name="Schreiber L."/>
            <person name="Jorgensen B."/>
        </authorList>
    </citation>
    <scope>NUCLEOTIDE SEQUENCE [LARGE SCALE GENOMIC DNA]</scope>
    <source>
        <strain evidence="2 5">AcRS1</strain>
    </source>
</reference>
<protein>
    <submittedName>
        <fullName evidence="3">Transcriptional regulator</fullName>
    </submittedName>
</protein>
<dbReference type="OrthoDB" id="9789524at2"/>
<dbReference type="Proteomes" id="UP000248798">
    <property type="component" value="Unassembled WGS sequence"/>
</dbReference>
<evidence type="ECO:0000313" key="3">
    <source>
        <dbReference type="EMBL" id="RAM03471.1"/>
    </source>
</evidence>
<gene>
    <name evidence="3" type="ORF">DO021_02860</name>
    <name evidence="2" type="ORF">EYB58_04255</name>
</gene>
<dbReference type="AlphaFoldDB" id="A0A328FFR6"/>
<dbReference type="InterPro" id="IPR007421">
    <property type="entry name" value="Schlafen_AlbA_2_dom"/>
</dbReference>
<sequence length="407" mass="46628">MLKTELFEIIANGENSGVEFKRDDIRPEQLAKEVVALVNFQGGKILLGVDDDGSISGLQRSDVEEWVMNVISEKVHPAILPFYEEIKIDERTIVAVLTFPQGSSKPYVRRHNKAEEVFIRVGSTSRLATREQQMRLYEIGGMLHTEVLPVSRTSSNDLDKVRIENYLKDIVNDPDMPSTDAEWENRLANIGFLTEPKGMCTIAGIVLFGKQPRQYLKQSGLRLFAFNSPDKEYKAELDAILDGPLAARWDFTQGARQLIDEGLIESVLQKMDPFISEELDKIAENFQREKQYLYPIEAIREVLINALVHRDWTRFVDIEIGIYSDRLEVISPGCLQNSMTVEKMIAGQRYTRNTIIMEIMRDYGYVDFRGMGLRTKVIPLMRSHNDCDPIFEATEDYLKVILPRRKG</sequence>
<evidence type="ECO:0000313" key="5">
    <source>
        <dbReference type="Proteomes" id="UP000293902"/>
    </source>
</evidence>
<dbReference type="EMBL" id="QLNI01000004">
    <property type="protein sequence ID" value="RAM03471.1"/>
    <property type="molecule type" value="Genomic_DNA"/>
</dbReference>
<dbReference type="InterPro" id="IPR038475">
    <property type="entry name" value="RecG_C_sf"/>
</dbReference>